<keyword evidence="2" id="KW-0472">Membrane</keyword>
<feature type="region of interest" description="Disordered" evidence="1">
    <location>
        <begin position="86"/>
        <end position="120"/>
    </location>
</feature>
<accession>A0A540WXW6</accession>
<evidence type="ECO:0000313" key="3">
    <source>
        <dbReference type="EMBL" id="TQF13780.1"/>
    </source>
</evidence>
<keyword evidence="2" id="KW-0812">Transmembrane</keyword>
<protein>
    <submittedName>
        <fullName evidence="3">Uncharacterized protein</fullName>
    </submittedName>
</protein>
<keyword evidence="4" id="KW-1185">Reference proteome</keyword>
<feature type="compositionally biased region" description="Basic and acidic residues" evidence="1">
    <location>
        <begin position="207"/>
        <end position="218"/>
    </location>
</feature>
<evidence type="ECO:0000313" key="4">
    <source>
        <dbReference type="Proteomes" id="UP000315369"/>
    </source>
</evidence>
<feature type="region of interest" description="Disordered" evidence="1">
    <location>
        <begin position="195"/>
        <end position="218"/>
    </location>
</feature>
<dbReference type="OrthoDB" id="8907664at2"/>
<name>A0A540WXW6_9BACT</name>
<organism evidence="3 4">
    <name type="scientific">Myxococcus llanfairpwllgwyngyllgogerychwyrndrobwllllantysiliogogogochensis</name>
    <dbReference type="NCBI Taxonomy" id="2590453"/>
    <lineage>
        <taxon>Bacteria</taxon>
        <taxon>Pseudomonadati</taxon>
        <taxon>Myxococcota</taxon>
        <taxon>Myxococcia</taxon>
        <taxon>Myxococcales</taxon>
        <taxon>Cystobacterineae</taxon>
        <taxon>Myxococcaceae</taxon>
        <taxon>Myxococcus</taxon>
    </lineage>
</organism>
<dbReference type="EMBL" id="VIFM01000088">
    <property type="protein sequence ID" value="TQF13780.1"/>
    <property type="molecule type" value="Genomic_DNA"/>
</dbReference>
<keyword evidence="2" id="KW-1133">Transmembrane helix</keyword>
<sequence length="218" mass="23308">MRPQHPSPERRVDRDGVTHVAPTRSSPGGGVARWLVGGALVFTVLCIALSAWLSASDVEVEDTPYVEAPPPPVTAPEPVVARAPVRRPPAKEPLLGDATPVMGEPTAPPAPATEPDVPTSGPTGIQLYRPGTKPLKRGLVVPEGFELPPGYVRHYQSTDEGERVEAILMFHPDHQPVDANGQPLEIPENRVVPAELAPPGMPVRMLELPKSDESKDTP</sequence>
<reference evidence="3 4" key="1">
    <citation type="submission" date="2019-06" db="EMBL/GenBank/DDBJ databases">
        <authorList>
            <person name="Livingstone P."/>
            <person name="Whitworth D."/>
        </authorList>
    </citation>
    <scope>NUCLEOTIDE SEQUENCE [LARGE SCALE GENOMIC DNA]</scope>
    <source>
        <strain evidence="3 4">AM401</strain>
    </source>
</reference>
<gene>
    <name evidence="3" type="ORF">FJV41_22030</name>
</gene>
<evidence type="ECO:0000256" key="1">
    <source>
        <dbReference type="SAM" id="MobiDB-lite"/>
    </source>
</evidence>
<feature type="transmembrane region" description="Helical" evidence="2">
    <location>
        <begin position="34"/>
        <end position="53"/>
    </location>
</feature>
<feature type="region of interest" description="Disordered" evidence="1">
    <location>
        <begin position="1"/>
        <end position="30"/>
    </location>
</feature>
<dbReference type="RefSeq" id="WP_141644500.1">
    <property type="nucleotide sequence ID" value="NZ_VIFM01000088.1"/>
</dbReference>
<feature type="compositionally biased region" description="Basic and acidic residues" evidence="1">
    <location>
        <begin position="7"/>
        <end position="17"/>
    </location>
</feature>
<dbReference type="Proteomes" id="UP000315369">
    <property type="component" value="Unassembled WGS sequence"/>
</dbReference>
<dbReference type="AlphaFoldDB" id="A0A540WXW6"/>
<proteinExistence type="predicted"/>
<evidence type="ECO:0000256" key="2">
    <source>
        <dbReference type="SAM" id="Phobius"/>
    </source>
</evidence>
<comment type="caution">
    <text evidence="3">The sequence shown here is derived from an EMBL/GenBank/DDBJ whole genome shotgun (WGS) entry which is preliminary data.</text>
</comment>